<sequence>MAQNLSQPPVEIFGIWLSENDRSIFSVEIDRLARITPILEERAKKLPKYNFLVNLVSPIDQLPRESLSQIFTQALFAEDRPRDHVLALCRVCRVSVAWRNTAITTPQTWTRIYFDIDLSATRITSEGVKEWISRSRALPLEVHLDLYPEYDDNTTLRDRITW</sequence>
<keyword evidence="2" id="KW-1185">Reference proteome</keyword>
<protein>
    <submittedName>
        <fullName evidence="1">Uncharacterized protein</fullName>
    </submittedName>
</protein>
<evidence type="ECO:0000313" key="2">
    <source>
        <dbReference type="Proteomes" id="UP001163835"/>
    </source>
</evidence>
<dbReference type="EMBL" id="MU795418">
    <property type="protein sequence ID" value="KAJ3806497.1"/>
    <property type="molecule type" value="Genomic_DNA"/>
</dbReference>
<proteinExistence type="predicted"/>
<gene>
    <name evidence="1" type="ORF">F5876DRAFT_80644</name>
</gene>
<evidence type="ECO:0000313" key="1">
    <source>
        <dbReference type="EMBL" id="KAJ3806497.1"/>
    </source>
</evidence>
<organism evidence="1 2">
    <name type="scientific">Lentinula aff. lateritia</name>
    <dbReference type="NCBI Taxonomy" id="2804960"/>
    <lineage>
        <taxon>Eukaryota</taxon>
        <taxon>Fungi</taxon>
        <taxon>Dikarya</taxon>
        <taxon>Basidiomycota</taxon>
        <taxon>Agaricomycotina</taxon>
        <taxon>Agaricomycetes</taxon>
        <taxon>Agaricomycetidae</taxon>
        <taxon>Agaricales</taxon>
        <taxon>Marasmiineae</taxon>
        <taxon>Omphalotaceae</taxon>
        <taxon>Lentinula</taxon>
    </lineage>
</organism>
<dbReference type="Proteomes" id="UP001163835">
    <property type="component" value="Unassembled WGS sequence"/>
</dbReference>
<name>A0ACC1TPF5_9AGAR</name>
<reference evidence="1" key="1">
    <citation type="submission" date="2022-09" db="EMBL/GenBank/DDBJ databases">
        <title>A Global Phylogenomic Analysis of the Shiitake Genus Lentinula.</title>
        <authorList>
            <consortium name="DOE Joint Genome Institute"/>
            <person name="Sierra-Patev S."/>
            <person name="Min B."/>
            <person name="Naranjo-Ortiz M."/>
            <person name="Looney B."/>
            <person name="Konkel Z."/>
            <person name="Slot J.C."/>
            <person name="Sakamoto Y."/>
            <person name="Steenwyk J.L."/>
            <person name="Rokas A."/>
            <person name="Carro J."/>
            <person name="Camarero S."/>
            <person name="Ferreira P."/>
            <person name="Molpeceres G."/>
            <person name="Ruiz-Duenas F.J."/>
            <person name="Serrano A."/>
            <person name="Henrissat B."/>
            <person name="Drula E."/>
            <person name="Hughes K.W."/>
            <person name="Mata J.L."/>
            <person name="Ishikawa N.K."/>
            <person name="Vargas-Isla R."/>
            <person name="Ushijima S."/>
            <person name="Smith C.A."/>
            <person name="Ahrendt S."/>
            <person name="Andreopoulos W."/>
            <person name="He G."/>
            <person name="Labutti K."/>
            <person name="Lipzen A."/>
            <person name="Ng V."/>
            <person name="Riley R."/>
            <person name="Sandor L."/>
            <person name="Barry K."/>
            <person name="Martinez A.T."/>
            <person name="Xiao Y."/>
            <person name="Gibbons J.G."/>
            <person name="Terashima K."/>
            <person name="Grigoriev I.V."/>
            <person name="Hibbett D.S."/>
        </authorList>
    </citation>
    <scope>NUCLEOTIDE SEQUENCE</scope>
    <source>
        <strain evidence="1">TMI1499</strain>
    </source>
</reference>
<accession>A0ACC1TPF5</accession>
<comment type="caution">
    <text evidence="1">The sequence shown here is derived from an EMBL/GenBank/DDBJ whole genome shotgun (WGS) entry which is preliminary data.</text>
</comment>